<dbReference type="AlphaFoldDB" id="A0A437JWN0"/>
<gene>
    <name evidence="2" type="ORF">ENE75_06280</name>
</gene>
<feature type="compositionally biased region" description="Pro residues" evidence="1">
    <location>
        <begin position="401"/>
        <end position="415"/>
    </location>
</feature>
<name>A0A437JWN0_9BURK</name>
<keyword evidence="3" id="KW-1185">Reference proteome</keyword>
<evidence type="ECO:0000313" key="2">
    <source>
        <dbReference type="EMBL" id="RVT52071.1"/>
    </source>
</evidence>
<protein>
    <submittedName>
        <fullName evidence="2">DUF3108 domain-containing protein</fullName>
    </submittedName>
</protein>
<feature type="compositionally biased region" description="Low complexity" evidence="1">
    <location>
        <begin position="81"/>
        <end position="102"/>
    </location>
</feature>
<dbReference type="InterPro" id="IPR021457">
    <property type="entry name" value="DUF3108"/>
</dbReference>
<reference evidence="2 3" key="1">
    <citation type="submission" date="2019-01" db="EMBL/GenBank/DDBJ databases">
        <authorList>
            <person name="Chen W.-M."/>
        </authorList>
    </citation>
    <scope>NUCLEOTIDE SEQUENCE [LARGE SCALE GENOMIC DNA]</scope>
    <source>
        <strain evidence="2 3">ICH-3</strain>
    </source>
</reference>
<dbReference type="EMBL" id="SACT01000002">
    <property type="protein sequence ID" value="RVT52071.1"/>
    <property type="molecule type" value="Genomic_DNA"/>
</dbReference>
<dbReference type="RefSeq" id="WP_128196928.1">
    <property type="nucleotide sequence ID" value="NZ_SACT01000002.1"/>
</dbReference>
<dbReference type="OrthoDB" id="8526020at2"/>
<feature type="region of interest" description="Disordered" evidence="1">
    <location>
        <begin position="79"/>
        <end position="141"/>
    </location>
</feature>
<feature type="compositionally biased region" description="Pro residues" evidence="1">
    <location>
        <begin position="128"/>
        <end position="139"/>
    </location>
</feature>
<evidence type="ECO:0000256" key="1">
    <source>
        <dbReference type="SAM" id="MobiDB-lite"/>
    </source>
</evidence>
<comment type="caution">
    <text evidence="2">The sequence shown here is derived from an EMBL/GenBank/DDBJ whole genome shotgun (WGS) entry which is preliminary data.</text>
</comment>
<feature type="region of interest" description="Disordered" evidence="1">
    <location>
        <begin position="394"/>
        <end position="421"/>
    </location>
</feature>
<feature type="compositionally biased region" description="Low complexity" evidence="1">
    <location>
        <begin position="109"/>
        <end position="127"/>
    </location>
</feature>
<sequence length="421" mass="44783">MSAGAAPRRPTPRWRRRLAAAAVTLLVVLVHALLAQRIVEAWPQPADAGPARLAVTFVRTLQPQAPVPVVVAPVPKPRVAPQPAAVDRADDPAVAEAPDLPASAPPQPQVMADAAPAAPEATAAAPAPDEPPSAPPAGAPPALQVQGEAVATGPKADQVAEVAAAPAPAGSAVAFSWPPSTRMRYVLTGNYRGPIDGSAQVLWLREGPRYQVHLDVHIGPPFAALIERQMSSDGRLGPEGLVPRRYDERTHIAFRPPRALTLHFDADGVQLANGRRVPRPAGVQDAVSQFVQLTWRFTLDPGLLSTGRVIEMPLALPRRVETWVYDVGGLETLTTPLGAVEAVHVKPRREPRPGGDLVAEMWFAPTLQHLPVRIVIRQDAETWIDLVVQQLPEQAQETPAGPAPAVPSAPTPPPEDSPRRP</sequence>
<dbReference type="Proteomes" id="UP000288178">
    <property type="component" value="Unassembled WGS sequence"/>
</dbReference>
<dbReference type="Pfam" id="PF11306">
    <property type="entry name" value="DUF3108"/>
    <property type="match status" value="1"/>
</dbReference>
<accession>A0A437JWN0</accession>
<proteinExistence type="predicted"/>
<organism evidence="2 3">
    <name type="scientific">Rubrivivax albus</name>
    <dbReference type="NCBI Taxonomy" id="2499835"/>
    <lineage>
        <taxon>Bacteria</taxon>
        <taxon>Pseudomonadati</taxon>
        <taxon>Pseudomonadota</taxon>
        <taxon>Betaproteobacteria</taxon>
        <taxon>Burkholderiales</taxon>
        <taxon>Sphaerotilaceae</taxon>
        <taxon>Rubrivivax</taxon>
    </lineage>
</organism>
<evidence type="ECO:0000313" key="3">
    <source>
        <dbReference type="Proteomes" id="UP000288178"/>
    </source>
</evidence>